<dbReference type="InterPro" id="IPR011042">
    <property type="entry name" value="6-blade_b-propeller_TolB-like"/>
</dbReference>
<sequence>MARAAGFMTGTSLKVKYGVRKLARDETRPTDLPFTDRYLPPAVAVDKAGNLYVGDALRASGKERVRKLASDADAPTQPSFPGLLEASRFAVDSNGDLLVADSWQKTAGSSNCRRAPPRGRNYLCRSVRPPWRSTPPTIFTSR</sequence>
<dbReference type="Proteomes" id="UP000193387">
    <property type="component" value="Unassembled WGS sequence"/>
</dbReference>
<keyword evidence="2" id="KW-1185">Reference proteome</keyword>
<proteinExistence type="predicted"/>
<name>A0AAJ3TUK7_9MYCO</name>
<comment type="caution">
    <text evidence="1">The sequence shown here is derived from an EMBL/GenBank/DDBJ whole genome shotgun (WGS) entry which is preliminary data.</text>
</comment>
<evidence type="ECO:0000313" key="1">
    <source>
        <dbReference type="EMBL" id="ORW70541.1"/>
    </source>
</evidence>
<dbReference type="Gene3D" id="2.120.10.30">
    <property type="entry name" value="TolB, C-terminal domain"/>
    <property type="match status" value="1"/>
</dbReference>
<evidence type="ECO:0000313" key="2">
    <source>
        <dbReference type="Proteomes" id="UP000193387"/>
    </source>
</evidence>
<reference evidence="1 2" key="1">
    <citation type="submission" date="2016-01" db="EMBL/GenBank/DDBJ databases">
        <title>The new phylogeny of the genus Mycobacterium.</title>
        <authorList>
            <person name="Tarcisio F."/>
            <person name="Conor M."/>
            <person name="Antonella G."/>
            <person name="Elisabetta G."/>
            <person name="Giulia F.S."/>
            <person name="Sara T."/>
            <person name="Anna F."/>
            <person name="Clotilde B."/>
            <person name="Roberto B."/>
            <person name="Veronica D.S."/>
            <person name="Fabio R."/>
            <person name="Monica P."/>
            <person name="Olivier J."/>
            <person name="Enrico T."/>
            <person name="Nicola S."/>
        </authorList>
    </citation>
    <scope>NUCLEOTIDE SEQUENCE [LARGE SCALE GENOMIC DNA]</scope>
    <source>
        <strain evidence="1 2">DSM 44616</strain>
    </source>
</reference>
<dbReference type="SUPFAM" id="SSF101898">
    <property type="entry name" value="NHL repeat"/>
    <property type="match status" value="1"/>
</dbReference>
<protein>
    <recommendedName>
        <fullName evidence="3">SMP-30/Gluconolactonase/LRE-like region domain-containing protein</fullName>
    </recommendedName>
</protein>
<evidence type="ECO:0008006" key="3">
    <source>
        <dbReference type="Google" id="ProtNLM"/>
    </source>
</evidence>
<dbReference type="EMBL" id="LQPR01000039">
    <property type="protein sequence ID" value="ORW70541.1"/>
    <property type="molecule type" value="Genomic_DNA"/>
</dbReference>
<dbReference type="RefSeq" id="WP_085256533.1">
    <property type="nucleotide sequence ID" value="NZ_AP022573.1"/>
</dbReference>
<dbReference type="AlphaFoldDB" id="A0AAJ3TUK7"/>
<organism evidence="1 2">
    <name type="scientific">Mycobacterium saskatchewanense</name>
    <dbReference type="NCBI Taxonomy" id="220927"/>
    <lineage>
        <taxon>Bacteria</taxon>
        <taxon>Bacillati</taxon>
        <taxon>Actinomycetota</taxon>
        <taxon>Actinomycetes</taxon>
        <taxon>Mycobacteriales</taxon>
        <taxon>Mycobacteriaceae</taxon>
        <taxon>Mycobacterium</taxon>
        <taxon>Mycobacterium simiae complex</taxon>
    </lineage>
</organism>
<accession>A0AAJ3TUK7</accession>
<gene>
    <name evidence="1" type="ORF">AWC23_16870</name>
</gene>